<reference evidence="1" key="1">
    <citation type="submission" date="2019-11" db="EMBL/GenBank/DDBJ databases">
        <title>Nori genome reveals adaptations in red seaweeds to the harsh intertidal environment.</title>
        <authorList>
            <person name="Wang D."/>
            <person name="Mao Y."/>
        </authorList>
    </citation>
    <scope>NUCLEOTIDE SEQUENCE</scope>
    <source>
        <tissue evidence="1">Gametophyte</tissue>
    </source>
</reference>
<accession>A0ACC3BTS2</accession>
<evidence type="ECO:0000313" key="1">
    <source>
        <dbReference type="EMBL" id="KAK1861280.1"/>
    </source>
</evidence>
<dbReference type="EMBL" id="CM020618">
    <property type="protein sequence ID" value="KAK1861280.1"/>
    <property type="molecule type" value="Genomic_DNA"/>
</dbReference>
<keyword evidence="2" id="KW-1185">Reference proteome</keyword>
<protein>
    <submittedName>
        <fullName evidence="1">Uncharacterized protein</fullName>
    </submittedName>
</protein>
<organism evidence="1 2">
    <name type="scientific">Pyropia yezoensis</name>
    <name type="common">Susabi-nori</name>
    <name type="synonym">Porphyra yezoensis</name>
    <dbReference type="NCBI Taxonomy" id="2788"/>
    <lineage>
        <taxon>Eukaryota</taxon>
        <taxon>Rhodophyta</taxon>
        <taxon>Bangiophyceae</taxon>
        <taxon>Bangiales</taxon>
        <taxon>Bangiaceae</taxon>
        <taxon>Pyropia</taxon>
    </lineage>
</organism>
<proteinExistence type="predicted"/>
<sequence>MAFVSAPATVTRTTGRRAATTTAAGRPAAAAAAPPSRVAAGAAGVRAAASGGFGAAKKGGASAAGGAGTGGKAAADEAALDERALRAAEIHEVIQGLVDFRARIVDDATVLAKKVKAPRKQLEVRLCGGVAVQGGRVESGERSEGEGRARPAAVVREGVGVGRRAGASMVTDTVWSALVLVAWASWVPTRVLPHCRRAASPPRPLVTGGAGVSPRHPSH</sequence>
<name>A0ACC3BTS2_PYRYE</name>
<evidence type="ECO:0000313" key="2">
    <source>
        <dbReference type="Proteomes" id="UP000798662"/>
    </source>
</evidence>
<gene>
    <name evidence="1" type="ORF">I4F81_003864</name>
</gene>
<dbReference type="Proteomes" id="UP000798662">
    <property type="component" value="Chromosome 1"/>
</dbReference>
<comment type="caution">
    <text evidence="1">The sequence shown here is derived from an EMBL/GenBank/DDBJ whole genome shotgun (WGS) entry which is preliminary data.</text>
</comment>